<dbReference type="SMART" id="SM00382">
    <property type="entry name" value="AAA"/>
    <property type="match status" value="2"/>
</dbReference>
<dbReference type="Gene3D" id="3.40.50.300">
    <property type="entry name" value="P-loop containing nucleotide triphosphate hydrolases"/>
    <property type="match status" value="2"/>
</dbReference>
<dbReference type="SUPFAM" id="SSF52540">
    <property type="entry name" value="P-loop containing nucleoside triphosphate hydrolases"/>
    <property type="match status" value="2"/>
</dbReference>
<name>A0ABV4WUA6_9CYAN</name>
<dbReference type="EMBL" id="JBHFNT010000245">
    <property type="protein sequence ID" value="MFB2838261.1"/>
    <property type="molecule type" value="Genomic_DNA"/>
</dbReference>
<dbReference type="RefSeq" id="WP_413280583.1">
    <property type="nucleotide sequence ID" value="NZ_JBHFNT010000245.1"/>
</dbReference>
<dbReference type="GO" id="GO:0005524">
    <property type="term" value="F:ATP binding"/>
    <property type="evidence" value="ECO:0007669"/>
    <property type="project" value="UniProtKB-KW"/>
</dbReference>
<proteinExistence type="predicted"/>
<dbReference type="InterPro" id="IPR017871">
    <property type="entry name" value="ABC_transporter-like_CS"/>
</dbReference>
<keyword evidence="2 4" id="KW-0067">ATP-binding</keyword>
<feature type="domain" description="ABC transporter" evidence="3">
    <location>
        <begin position="346"/>
        <end position="575"/>
    </location>
</feature>
<dbReference type="InterPro" id="IPR003439">
    <property type="entry name" value="ABC_transporter-like_ATP-bd"/>
</dbReference>
<evidence type="ECO:0000313" key="4">
    <source>
        <dbReference type="EMBL" id="MFB2838261.1"/>
    </source>
</evidence>
<keyword evidence="1" id="KW-0547">Nucleotide-binding</keyword>
<sequence length="651" mass="72408">MSQSIIENADFRMQQPSNNLVIEVAELYKRYGKLTAVRGVNFAVRRGEIFGLIGPDGAGKTTTFHILAGVMEASAGDVWVLGKIPRNARLGIGYLTQQFSLYLDLSIDENLRYSAGLRDVTNELFMQRRAKYLGLMGLEKFGDRLAGQLSGGMKQKLALCCALVSQPEILLLDEPTTGVDPVSRREFWDILATLANEGTTIVVATPYLDEAERCNRIALMYDGEIHQVGTLKELRESLGLERLEVRTNDLQTAEKVLLKAIANSQNIADVQTFGDRLDVLVKNAAKGKSQVEEIFHHYDLAINSLESAEATLENVFVTRLRQEGSDPPFVTFPKSKASRSQSDIAIGAYNLQKIFGNFAAVKGVTLEIKYGEIYGLLGANGAGKTTTIKMLCGLLEASNGEIYLGGQTSNLRSKELRRRIGYMSQKFTLYDDLSILQNLQFYCGVYGVPRRSRQEKIDWVLETCGLAGQENLITGQLPGGWKQRVAFGASVMHEPDILFLDEPTSGVDPLARRQFWRFINEFARQGTAILVTTHYLEEAEQCNRMGFMVAGEVVTQGSPSEIKAEQPGELIELVTNNTQAASDLLKTELESWRVSIFGDRLHIVLDRPKTELPEIRSFLQNAEINVQSLRKIPFSLEDAFIGTVQRAQQKV</sequence>
<evidence type="ECO:0000259" key="3">
    <source>
        <dbReference type="PROSITE" id="PS50893"/>
    </source>
</evidence>
<gene>
    <name evidence="4" type="ORF">ACE1CA_27530</name>
</gene>
<organism evidence="4 5">
    <name type="scientific">Floridaenema evergladense BLCC-F167</name>
    <dbReference type="NCBI Taxonomy" id="3153639"/>
    <lineage>
        <taxon>Bacteria</taxon>
        <taxon>Bacillati</taxon>
        <taxon>Cyanobacteriota</taxon>
        <taxon>Cyanophyceae</taxon>
        <taxon>Oscillatoriophycideae</taxon>
        <taxon>Aerosakkonematales</taxon>
        <taxon>Aerosakkonemataceae</taxon>
        <taxon>Floridanema</taxon>
        <taxon>Floridanema evergladense</taxon>
    </lineage>
</organism>
<dbReference type="PROSITE" id="PS50893">
    <property type="entry name" value="ABC_TRANSPORTER_2"/>
    <property type="match status" value="2"/>
</dbReference>
<dbReference type="Pfam" id="PF00005">
    <property type="entry name" value="ABC_tran"/>
    <property type="match status" value="2"/>
</dbReference>
<dbReference type="CDD" id="cd03230">
    <property type="entry name" value="ABC_DR_subfamily_A"/>
    <property type="match status" value="2"/>
</dbReference>
<dbReference type="InterPro" id="IPR003593">
    <property type="entry name" value="AAA+_ATPase"/>
</dbReference>
<dbReference type="PROSITE" id="PS00211">
    <property type="entry name" value="ABC_TRANSPORTER_1"/>
    <property type="match status" value="1"/>
</dbReference>
<feature type="domain" description="ABC transporter" evidence="3">
    <location>
        <begin position="22"/>
        <end position="247"/>
    </location>
</feature>
<evidence type="ECO:0000256" key="2">
    <source>
        <dbReference type="ARBA" id="ARBA00022840"/>
    </source>
</evidence>
<comment type="caution">
    <text evidence="4">The sequence shown here is derived from an EMBL/GenBank/DDBJ whole genome shotgun (WGS) entry which is preliminary data.</text>
</comment>
<evidence type="ECO:0000313" key="5">
    <source>
        <dbReference type="Proteomes" id="UP001576780"/>
    </source>
</evidence>
<protein>
    <submittedName>
        <fullName evidence="4">ATP-binding cassette domain-containing protein</fullName>
    </submittedName>
</protein>
<reference evidence="4 5" key="1">
    <citation type="submission" date="2024-09" db="EMBL/GenBank/DDBJ databases">
        <title>Floridaenema gen nov. (Aerosakkonemataceae, Aerosakkonematales ord. nov., Cyanobacteria) from benthic tropical and subtropical fresh waters, with the description of four new species.</title>
        <authorList>
            <person name="Moretto J.A."/>
            <person name="Berthold D.E."/>
            <person name="Lefler F.W."/>
            <person name="Huang I.-S."/>
            <person name="Laughinghouse H. IV."/>
        </authorList>
    </citation>
    <scope>NUCLEOTIDE SEQUENCE [LARGE SCALE GENOMIC DNA]</scope>
    <source>
        <strain evidence="4 5">BLCC-F167</strain>
    </source>
</reference>
<evidence type="ECO:0000256" key="1">
    <source>
        <dbReference type="ARBA" id="ARBA00022741"/>
    </source>
</evidence>
<dbReference type="Proteomes" id="UP001576780">
    <property type="component" value="Unassembled WGS sequence"/>
</dbReference>
<dbReference type="InterPro" id="IPR027417">
    <property type="entry name" value="P-loop_NTPase"/>
</dbReference>
<dbReference type="PANTHER" id="PTHR43038">
    <property type="entry name" value="ATP-BINDING CASSETTE, SUB-FAMILY H, MEMBER 1"/>
    <property type="match status" value="1"/>
</dbReference>
<accession>A0ABV4WUA6</accession>
<dbReference type="PANTHER" id="PTHR43038:SF3">
    <property type="entry name" value="ABC TRANSPORTER G FAMILY MEMBER 20 ISOFORM X1"/>
    <property type="match status" value="1"/>
</dbReference>
<keyword evidence="5" id="KW-1185">Reference proteome</keyword>